<keyword evidence="1" id="KW-0812">Transmembrane</keyword>
<feature type="domain" description="FecR protein" evidence="2">
    <location>
        <begin position="119"/>
        <end position="208"/>
    </location>
</feature>
<evidence type="ECO:0000259" key="3">
    <source>
        <dbReference type="Pfam" id="PF16344"/>
    </source>
</evidence>
<dbReference type="Gene3D" id="2.60.120.1440">
    <property type="match status" value="1"/>
</dbReference>
<gene>
    <name evidence="4" type="ORF">C7460_11842</name>
</gene>
<comment type="caution">
    <text evidence="4">The sequence shown here is derived from an EMBL/GenBank/DDBJ whole genome shotgun (WGS) entry which is preliminary data.</text>
</comment>
<keyword evidence="5" id="KW-1185">Reference proteome</keyword>
<dbReference type="GO" id="GO:0016989">
    <property type="term" value="F:sigma factor antagonist activity"/>
    <property type="evidence" value="ECO:0007669"/>
    <property type="project" value="TreeGrafter"/>
</dbReference>
<dbReference type="RefSeq" id="WP_115869352.1">
    <property type="nucleotide sequence ID" value="NZ_QREG01000018.1"/>
</dbReference>
<dbReference type="Proteomes" id="UP000256779">
    <property type="component" value="Unassembled WGS sequence"/>
</dbReference>
<name>A0A3D9L0W3_MARFU</name>
<dbReference type="Pfam" id="PF16344">
    <property type="entry name" value="FecR_C"/>
    <property type="match status" value="1"/>
</dbReference>
<dbReference type="InterPro" id="IPR012373">
    <property type="entry name" value="Ferrdict_sens_TM"/>
</dbReference>
<feature type="domain" description="Protein FecR C-terminal" evidence="3">
    <location>
        <begin position="253"/>
        <end position="320"/>
    </location>
</feature>
<feature type="transmembrane region" description="Helical" evidence="1">
    <location>
        <begin position="76"/>
        <end position="94"/>
    </location>
</feature>
<organism evidence="4 5">
    <name type="scientific">Marinoscillum furvescens DSM 4134</name>
    <dbReference type="NCBI Taxonomy" id="1122208"/>
    <lineage>
        <taxon>Bacteria</taxon>
        <taxon>Pseudomonadati</taxon>
        <taxon>Bacteroidota</taxon>
        <taxon>Cytophagia</taxon>
        <taxon>Cytophagales</taxon>
        <taxon>Reichenbachiellaceae</taxon>
        <taxon>Marinoscillum</taxon>
    </lineage>
</organism>
<accession>A0A3D9L0W3</accession>
<evidence type="ECO:0000259" key="2">
    <source>
        <dbReference type="Pfam" id="PF04773"/>
    </source>
</evidence>
<protein>
    <submittedName>
        <fullName evidence="4">FecR family protein</fullName>
    </submittedName>
</protein>
<sequence length="321" mass="36361">MEELIHKYLSSELSEQEEKELRAWLEDDSVNRQVFENITSHWKLSDAQVAQSKSNIYEKITGTQAVITSSNKSWKYVWRVAAIVVFMFALGALYDQYGNQRSDIQDVADHVIIEKEAQYGQKLTFQLPDGSVVKLNAGSKLTFPRTFNDESRQVELVGEAFFDVTKNPERPFVITAPQLEVTVLGTSFNVSAYEQASSASVAVKTGKVAVKNRTGAGSVTLLPLDQVTVQDQHLDKNRIPNEDAVFGWMNQILMFDDESFATIASKIERWYDVKIEMQTSVDADKTFTGKYKNPSIKALMESLSYAYDFNYELKEKTVIIK</sequence>
<dbReference type="Gene3D" id="3.55.50.30">
    <property type="match status" value="1"/>
</dbReference>
<dbReference type="OrthoDB" id="1099916at2"/>
<evidence type="ECO:0000313" key="5">
    <source>
        <dbReference type="Proteomes" id="UP000256779"/>
    </source>
</evidence>
<keyword evidence="1" id="KW-0472">Membrane</keyword>
<dbReference type="EMBL" id="QREG01000018">
    <property type="protein sequence ID" value="RED95265.1"/>
    <property type="molecule type" value="Genomic_DNA"/>
</dbReference>
<dbReference type="PANTHER" id="PTHR30273">
    <property type="entry name" value="PERIPLASMIC SIGNAL SENSOR AND SIGMA FACTOR ACTIVATOR FECR-RELATED"/>
    <property type="match status" value="1"/>
</dbReference>
<keyword evidence="1" id="KW-1133">Transmembrane helix</keyword>
<dbReference type="PIRSF" id="PIRSF018266">
    <property type="entry name" value="FecR"/>
    <property type="match status" value="1"/>
</dbReference>
<proteinExistence type="predicted"/>
<dbReference type="PANTHER" id="PTHR30273:SF2">
    <property type="entry name" value="PROTEIN FECR"/>
    <property type="match status" value="1"/>
</dbReference>
<dbReference type="Pfam" id="PF04773">
    <property type="entry name" value="FecR"/>
    <property type="match status" value="1"/>
</dbReference>
<dbReference type="InterPro" id="IPR006860">
    <property type="entry name" value="FecR"/>
</dbReference>
<evidence type="ECO:0000256" key="1">
    <source>
        <dbReference type="SAM" id="Phobius"/>
    </source>
</evidence>
<dbReference type="AlphaFoldDB" id="A0A3D9L0W3"/>
<reference evidence="4 5" key="1">
    <citation type="submission" date="2018-07" db="EMBL/GenBank/DDBJ databases">
        <title>Genomic Encyclopedia of Type Strains, Phase IV (KMG-IV): sequencing the most valuable type-strain genomes for metagenomic binning, comparative biology and taxonomic classification.</title>
        <authorList>
            <person name="Goeker M."/>
        </authorList>
    </citation>
    <scope>NUCLEOTIDE SEQUENCE [LARGE SCALE GENOMIC DNA]</scope>
    <source>
        <strain evidence="4 5">DSM 4134</strain>
    </source>
</reference>
<evidence type="ECO:0000313" key="4">
    <source>
        <dbReference type="EMBL" id="RED95265.1"/>
    </source>
</evidence>
<dbReference type="InterPro" id="IPR032508">
    <property type="entry name" value="FecR_C"/>
</dbReference>